<accession>A0A926DCB8</accession>
<dbReference type="InterPro" id="IPR006073">
    <property type="entry name" value="GTP-bd"/>
</dbReference>
<dbReference type="NCBIfam" id="TIGR00231">
    <property type="entry name" value="small_GTP"/>
    <property type="match status" value="1"/>
</dbReference>
<dbReference type="PROSITE" id="PS50823">
    <property type="entry name" value="KH_TYPE_2"/>
    <property type="match status" value="1"/>
</dbReference>
<evidence type="ECO:0000256" key="7">
    <source>
        <dbReference type="ARBA" id="ARBA00023136"/>
    </source>
</evidence>
<evidence type="ECO:0000256" key="1">
    <source>
        <dbReference type="ARBA" id="ARBA00007921"/>
    </source>
</evidence>
<dbReference type="InterPro" id="IPR015946">
    <property type="entry name" value="KH_dom-like_a/b"/>
</dbReference>
<feature type="region of interest" description="G4" evidence="9">
    <location>
        <begin position="122"/>
        <end position="125"/>
    </location>
</feature>
<comment type="subcellular location">
    <subcellularLocation>
        <location evidence="8">Cytoplasm</location>
    </subcellularLocation>
    <subcellularLocation>
        <location evidence="8">Cell membrane</location>
        <topology evidence="8">Peripheral membrane protein</topology>
    </subcellularLocation>
</comment>
<dbReference type="Pfam" id="PF01926">
    <property type="entry name" value="MMR_HSR1"/>
    <property type="match status" value="1"/>
</dbReference>
<evidence type="ECO:0000256" key="10">
    <source>
        <dbReference type="RuleBase" id="RU003761"/>
    </source>
</evidence>
<name>A0A926DCB8_9FIRM</name>
<dbReference type="PANTHER" id="PTHR42698">
    <property type="entry name" value="GTPASE ERA"/>
    <property type="match status" value="1"/>
</dbReference>
<keyword evidence="14" id="KW-1185">Reference proteome</keyword>
<evidence type="ECO:0000313" key="13">
    <source>
        <dbReference type="EMBL" id="MBC8535483.1"/>
    </source>
</evidence>
<dbReference type="InterPro" id="IPR005225">
    <property type="entry name" value="Small_GTP-bd"/>
</dbReference>
<feature type="region of interest" description="G3" evidence="9">
    <location>
        <begin position="60"/>
        <end position="63"/>
    </location>
</feature>
<dbReference type="SUPFAM" id="SSF54814">
    <property type="entry name" value="Prokaryotic type KH domain (KH-domain type II)"/>
    <property type="match status" value="1"/>
</dbReference>
<dbReference type="GO" id="GO:0043024">
    <property type="term" value="F:ribosomal small subunit binding"/>
    <property type="evidence" value="ECO:0007669"/>
    <property type="project" value="TreeGrafter"/>
</dbReference>
<dbReference type="InterPro" id="IPR030388">
    <property type="entry name" value="G_ERA_dom"/>
</dbReference>
<keyword evidence="8" id="KW-0699">rRNA-binding</keyword>
<feature type="region of interest" description="G1" evidence="9">
    <location>
        <begin position="13"/>
        <end position="20"/>
    </location>
</feature>
<evidence type="ECO:0000256" key="8">
    <source>
        <dbReference type="HAMAP-Rule" id="MF_00367"/>
    </source>
</evidence>
<feature type="binding site" evidence="8">
    <location>
        <begin position="122"/>
        <end position="125"/>
    </location>
    <ligand>
        <name>GTP</name>
        <dbReference type="ChEBI" id="CHEBI:37565"/>
    </ligand>
</feature>
<keyword evidence="3 8" id="KW-0690">Ribosome biogenesis</keyword>
<evidence type="ECO:0000256" key="5">
    <source>
        <dbReference type="ARBA" id="ARBA00022884"/>
    </source>
</evidence>
<dbReference type="InterPro" id="IPR009019">
    <property type="entry name" value="KH_sf_prok-type"/>
</dbReference>
<dbReference type="CDD" id="cd04163">
    <property type="entry name" value="Era"/>
    <property type="match status" value="1"/>
</dbReference>
<feature type="domain" description="KH type-2" evidence="11">
    <location>
        <begin position="203"/>
        <end position="280"/>
    </location>
</feature>
<comment type="similarity">
    <text evidence="1 8 9 10">Belongs to the TRAFAC class TrmE-Era-EngA-EngB-Septin-like GTPase superfamily. Era GTPase family.</text>
</comment>
<keyword evidence="6 8" id="KW-0342">GTP-binding</keyword>
<evidence type="ECO:0000259" key="11">
    <source>
        <dbReference type="PROSITE" id="PS50823"/>
    </source>
</evidence>
<dbReference type="FunFam" id="3.30.300.20:FF:000003">
    <property type="entry name" value="GTPase Era"/>
    <property type="match status" value="1"/>
</dbReference>
<dbReference type="GO" id="GO:0005829">
    <property type="term" value="C:cytosol"/>
    <property type="evidence" value="ECO:0007669"/>
    <property type="project" value="TreeGrafter"/>
</dbReference>
<dbReference type="FunFam" id="3.40.50.300:FF:000094">
    <property type="entry name" value="GTPase Era"/>
    <property type="match status" value="1"/>
</dbReference>
<protein>
    <recommendedName>
        <fullName evidence="2 8">GTPase Era</fullName>
    </recommendedName>
</protein>
<keyword evidence="8" id="KW-1003">Cell membrane</keyword>
<gene>
    <name evidence="8 13" type="primary">era</name>
    <name evidence="13" type="ORF">H8695_02085</name>
</gene>
<proteinExistence type="inferred from homology"/>
<evidence type="ECO:0000259" key="12">
    <source>
        <dbReference type="PROSITE" id="PS51713"/>
    </source>
</evidence>
<dbReference type="SUPFAM" id="SSF52540">
    <property type="entry name" value="P-loop containing nucleoside triphosphate hydrolases"/>
    <property type="match status" value="1"/>
</dbReference>
<dbReference type="AlphaFoldDB" id="A0A926DCB8"/>
<evidence type="ECO:0000256" key="3">
    <source>
        <dbReference type="ARBA" id="ARBA00022517"/>
    </source>
</evidence>
<dbReference type="PROSITE" id="PS51713">
    <property type="entry name" value="G_ERA"/>
    <property type="match status" value="1"/>
</dbReference>
<dbReference type="GO" id="GO:0070181">
    <property type="term" value="F:small ribosomal subunit rRNA binding"/>
    <property type="evidence" value="ECO:0007669"/>
    <property type="project" value="UniProtKB-UniRule"/>
</dbReference>
<dbReference type="RefSeq" id="WP_249299212.1">
    <property type="nucleotide sequence ID" value="NZ_JACRSP010000001.1"/>
</dbReference>
<dbReference type="EMBL" id="JACRSP010000001">
    <property type="protein sequence ID" value="MBC8535483.1"/>
    <property type="molecule type" value="Genomic_DNA"/>
</dbReference>
<dbReference type="GO" id="GO:0005525">
    <property type="term" value="F:GTP binding"/>
    <property type="evidence" value="ECO:0007669"/>
    <property type="project" value="UniProtKB-UniRule"/>
</dbReference>
<dbReference type="GO" id="GO:0005886">
    <property type="term" value="C:plasma membrane"/>
    <property type="evidence" value="ECO:0007669"/>
    <property type="project" value="UniProtKB-SubCell"/>
</dbReference>
<comment type="function">
    <text evidence="8">An essential GTPase that binds both GDP and GTP, with rapid nucleotide exchange. Plays a role in 16S rRNA processing and 30S ribosomal subunit biogenesis and possibly also in cell cycle regulation and energy metabolism.</text>
</comment>
<dbReference type="InterPro" id="IPR005662">
    <property type="entry name" value="GTPase_Era-like"/>
</dbReference>
<organism evidence="13 14">
    <name type="scientific">Feifania hominis</name>
    <dbReference type="NCBI Taxonomy" id="2763660"/>
    <lineage>
        <taxon>Bacteria</taxon>
        <taxon>Bacillati</taxon>
        <taxon>Bacillota</taxon>
        <taxon>Clostridia</taxon>
        <taxon>Eubacteriales</taxon>
        <taxon>Feifaniaceae</taxon>
        <taxon>Feifania</taxon>
    </lineage>
</organism>
<dbReference type="PANTHER" id="PTHR42698:SF1">
    <property type="entry name" value="GTPASE ERA, MITOCHONDRIAL"/>
    <property type="match status" value="1"/>
</dbReference>
<dbReference type="InterPro" id="IPR027417">
    <property type="entry name" value="P-loop_NTPase"/>
</dbReference>
<feature type="binding site" evidence="8">
    <location>
        <begin position="13"/>
        <end position="20"/>
    </location>
    <ligand>
        <name>GTP</name>
        <dbReference type="ChEBI" id="CHEBI:37565"/>
    </ligand>
</feature>
<feature type="domain" description="Era-type G" evidence="12">
    <location>
        <begin position="5"/>
        <end position="172"/>
    </location>
</feature>
<dbReference type="NCBIfam" id="NF000908">
    <property type="entry name" value="PRK00089.1"/>
    <property type="match status" value="1"/>
</dbReference>
<keyword evidence="8" id="KW-0963">Cytoplasm</keyword>
<dbReference type="PRINTS" id="PR00326">
    <property type="entry name" value="GTP1OBG"/>
</dbReference>
<dbReference type="HAMAP" id="MF_00367">
    <property type="entry name" value="GTPase_Era"/>
    <property type="match status" value="1"/>
</dbReference>
<comment type="subunit">
    <text evidence="8">Monomer.</text>
</comment>
<evidence type="ECO:0000313" key="14">
    <source>
        <dbReference type="Proteomes" id="UP000620366"/>
    </source>
</evidence>
<dbReference type="Gene3D" id="3.30.300.20">
    <property type="match status" value="1"/>
</dbReference>
<reference evidence="13" key="1">
    <citation type="submission" date="2020-08" db="EMBL/GenBank/DDBJ databases">
        <title>Genome public.</title>
        <authorList>
            <person name="Liu C."/>
            <person name="Sun Q."/>
        </authorList>
    </citation>
    <scope>NUCLEOTIDE SEQUENCE</scope>
    <source>
        <strain evidence="13">BX7</strain>
    </source>
</reference>
<dbReference type="NCBIfam" id="TIGR00436">
    <property type="entry name" value="era"/>
    <property type="match status" value="1"/>
</dbReference>
<dbReference type="InterPro" id="IPR004044">
    <property type="entry name" value="KH_dom_type_2"/>
</dbReference>
<dbReference type="Proteomes" id="UP000620366">
    <property type="component" value="Unassembled WGS sequence"/>
</dbReference>
<keyword evidence="7 8" id="KW-0472">Membrane</keyword>
<dbReference type="Gene3D" id="3.40.50.300">
    <property type="entry name" value="P-loop containing nucleotide triphosphate hydrolases"/>
    <property type="match status" value="1"/>
</dbReference>
<keyword evidence="5 8" id="KW-0694">RNA-binding</keyword>
<feature type="region of interest" description="G2" evidence="9">
    <location>
        <begin position="39"/>
        <end position="43"/>
    </location>
</feature>
<keyword evidence="4 8" id="KW-0547">Nucleotide-binding</keyword>
<dbReference type="Pfam" id="PF07650">
    <property type="entry name" value="KH_2"/>
    <property type="match status" value="1"/>
</dbReference>
<comment type="caution">
    <text evidence="13">The sequence shown here is derived from an EMBL/GenBank/DDBJ whole genome shotgun (WGS) entry which is preliminary data.</text>
</comment>
<evidence type="ECO:0000256" key="4">
    <source>
        <dbReference type="ARBA" id="ARBA00022741"/>
    </source>
</evidence>
<dbReference type="CDD" id="cd22534">
    <property type="entry name" value="KH-II_Era"/>
    <property type="match status" value="1"/>
</dbReference>
<sequence>MEIKKSGFVSLVGRPNVGKSTLVNALVGEKVAIVSPKPQTTRNRILAILTTDDTQVVFVDTPGMHRPRTRLGNYMVRSAESSLRDVDAVLFVVEPNGKIAEIEQQILARLVSDKLPAVLVINKVDRSTPELIAKTIMLYRDCCDFRAVVPISALKNDGVDIVRDEILALMPQGPQYFPEDELTDQPERQMVAEIIREKALGLLDQEVPHGIAVEIVQFREREDGLVSISATIYCERESHKGIIIGRGGKTLKAISSRARADIERLLDTRVYLETFVKVKENWRDSDYLIRNFGYDDRRDG</sequence>
<dbReference type="GO" id="GO:0003924">
    <property type="term" value="F:GTPase activity"/>
    <property type="evidence" value="ECO:0007669"/>
    <property type="project" value="UniProtKB-UniRule"/>
</dbReference>
<feature type="binding site" evidence="8">
    <location>
        <begin position="60"/>
        <end position="64"/>
    </location>
    <ligand>
        <name>GTP</name>
        <dbReference type="ChEBI" id="CHEBI:37565"/>
    </ligand>
</feature>
<evidence type="ECO:0000256" key="2">
    <source>
        <dbReference type="ARBA" id="ARBA00020484"/>
    </source>
</evidence>
<feature type="region of interest" description="G5" evidence="9">
    <location>
        <begin position="151"/>
        <end position="153"/>
    </location>
</feature>
<evidence type="ECO:0000256" key="6">
    <source>
        <dbReference type="ARBA" id="ARBA00023134"/>
    </source>
</evidence>
<dbReference type="GO" id="GO:0000028">
    <property type="term" value="P:ribosomal small subunit assembly"/>
    <property type="evidence" value="ECO:0007669"/>
    <property type="project" value="TreeGrafter"/>
</dbReference>
<evidence type="ECO:0000256" key="9">
    <source>
        <dbReference type="PROSITE-ProRule" id="PRU01050"/>
    </source>
</evidence>